<evidence type="ECO:0000313" key="1">
    <source>
        <dbReference type="EMBL" id="VAW62152.1"/>
    </source>
</evidence>
<protein>
    <submittedName>
        <fullName evidence="1">Uncharacterized protein</fullName>
    </submittedName>
</protein>
<dbReference type="PANTHER" id="PTHR21192">
    <property type="entry name" value="NUCLEAR PROTEIN E3-3"/>
    <property type="match status" value="1"/>
</dbReference>
<gene>
    <name evidence="1" type="ORF">MNBD_GAMMA09-276</name>
</gene>
<dbReference type="Gene3D" id="3.40.1230.10">
    <property type="entry name" value="MTH938-like"/>
    <property type="match status" value="1"/>
</dbReference>
<dbReference type="InterPro" id="IPR036748">
    <property type="entry name" value="MTH938-like_sf"/>
</dbReference>
<reference evidence="1" key="1">
    <citation type="submission" date="2018-06" db="EMBL/GenBank/DDBJ databases">
        <authorList>
            <person name="Zhirakovskaya E."/>
        </authorList>
    </citation>
    <scope>NUCLEOTIDE SEQUENCE</scope>
</reference>
<dbReference type="Pfam" id="PF04430">
    <property type="entry name" value="DUF498"/>
    <property type="match status" value="1"/>
</dbReference>
<sequence length="122" mass="13684">MKFSEDYAIGSYVIHSYSDNGIEINNALYSKSLLISNNSLNTDWKINHIEQMGHSDWHSLLELKPEVILIGTGRELIFPPPSTYAPVIEQGIGIEFMNSNAACRTYNVLLSEDRRVVAGIIL</sequence>
<organism evidence="1">
    <name type="scientific">hydrothermal vent metagenome</name>
    <dbReference type="NCBI Taxonomy" id="652676"/>
    <lineage>
        <taxon>unclassified sequences</taxon>
        <taxon>metagenomes</taxon>
        <taxon>ecological metagenomes</taxon>
    </lineage>
</organism>
<dbReference type="CDD" id="cd05560">
    <property type="entry name" value="Xcc1710_like"/>
    <property type="match status" value="1"/>
</dbReference>
<dbReference type="InterPro" id="IPR007523">
    <property type="entry name" value="NDUFAF3/AAMDC"/>
</dbReference>
<accession>A0A3B0XFD8</accession>
<name>A0A3B0XFD8_9ZZZZ</name>
<dbReference type="EMBL" id="UOFI01000020">
    <property type="protein sequence ID" value="VAW62152.1"/>
    <property type="molecule type" value="Genomic_DNA"/>
</dbReference>
<dbReference type="PANTHER" id="PTHR21192:SF2">
    <property type="entry name" value="NADH DEHYDROGENASE [UBIQUINONE] 1 ALPHA SUBCOMPLEX ASSEMBLY FACTOR 3"/>
    <property type="match status" value="1"/>
</dbReference>
<proteinExistence type="predicted"/>
<dbReference type="AlphaFoldDB" id="A0A3B0XFD8"/>
<dbReference type="SUPFAM" id="SSF64076">
    <property type="entry name" value="MTH938-like"/>
    <property type="match status" value="1"/>
</dbReference>